<comment type="caution">
    <text evidence="1">The sequence shown here is derived from an EMBL/GenBank/DDBJ whole genome shotgun (WGS) entry which is preliminary data.</text>
</comment>
<dbReference type="AlphaFoldDB" id="X1TNA4"/>
<reference evidence="1" key="1">
    <citation type="journal article" date="2014" name="Front. Microbiol.">
        <title>High frequency of phylogenetically diverse reductive dehalogenase-homologous genes in deep subseafloor sedimentary metagenomes.</title>
        <authorList>
            <person name="Kawai M."/>
            <person name="Futagami T."/>
            <person name="Toyoda A."/>
            <person name="Takaki Y."/>
            <person name="Nishi S."/>
            <person name="Hori S."/>
            <person name="Arai W."/>
            <person name="Tsubouchi T."/>
            <person name="Morono Y."/>
            <person name="Uchiyama I."/>
            <person name="Ito T."/>
            <person name="Fujiyama A."/>
            <person name="Inagaki F."/>
            <person name="Takami H."/>
        </authorList>
    </citation>
    <scope>NUCLEOTIDE SEQUENCE</scope>
    <source>
        <strain evidence="1">Expedition CK06-06</strain>
    </source>
</reference>
<evidence type="ECO:0000313" key="1">
    <source>
        <dbReference type="EMBL" id="GAI89030.1"/>
    </source>
</evidence>
<organism evidence="1">
    <name type="scientific">marine sediment metagenome</name>
    <dbReference type="NCBI Taxonomy" id="412755"/>
    <lineage>
        <taxon>unclassified sequences</taxon>
        <taxon>metagenomes</taxon>
        <taxon>ecological metagenomes</taxon>
    </lineage>
</organism>
<protein>
    <submittedName>
        <fullName evidence="1">Uncharacterized protein</fullName>
    </submittedName>
</protein>
<gene>
    <name evidence="1" type="ORF">S12H4_39867</name>
</gene>
<proteinExistence type="predicted"/>
<name>X1TNA4_9ZZZZ</name>
<sequence length="83" mass="8630">VTATSTQVLAVNASRKVAIITNDSDTTMWLAIGQTAVTHQGERLNANGGVLVISRTGDIYSTEAVNAIHASSGNKVCCAQELN</sequence>
<feature type="non-terminal residue" evidence="1">
    <location>
        <position position="1"/>
    </location>
</feature>
<accession>X1TNA4</accession>
<dbReference type="EMBL" id="BARW01024141">
    <property type="protein sequence ID" value="GAI89030.1"/>
    <property type="molecule type" value="Genomic_DNA"/>
</dbReference>